<dbReference type="NCBIfam" id="TIGR01352">
    <property type="entry name" value="tonB_Cterm"/>
    <property type="match status" value="1"/>
</dbReference>
<dbReference type="InterPro" id="IPR051045">
    <property type="entry name" value="TonB-dependent_transducer"/>
</dbReference>
<evidence type="ECO:0000256" key="3">
    <source>
        <dbReference type="ARBA" id="ARBA00022989"/>
    </source>
</evidence>
<name>A0A2H9TAS1_9ZZZZ</name>
<dbReference type="AlphaFoldDB" id="A0A2H9TAS1"/>
<evidence type="ECO:0000256" key="4">
    <source>
        <dbReference type="ARBA" id="ARBA00023136"/>
    </source>
</evidence>
<sequence length="288" mass="32988">MALEVNMTKDKEPDQRAGFKPVFRRWETGYTVPVLFSLLLHGGLLMGFSLFSQSSDNELKVAPPLHIEASLIEQVPVVEPQHNQQVKAARELEFSRKKAEEKALVLQRQEAEKKKEAERKKIAEEKRKESLAREQRQREIKARKEQERLEAQQLKEQKAKEKSAREAAWAKKLAEQQEKAAAGAADKQAQAVAYYSALLNGLVSQQWHRPPSARKNMEALVQVSLSRFGDILALTLTKSSGDEAFDQSVIRAVKQAAPFVELRKMDRTVFDFAFRQFNFRFRPEDLVK</sequence>
<dbReference type="Gene3D" id="3.30.1150.10">
    <property type="match status" value="1"/>
</dbReference>
<dbReference type="PANTHER" id="PTHR33446">
    <property type="entry name" value="PROTEIN TONB-RELATED"/>
    <property type="match status" value="1"/>
</dbReference>
<keyword evidence="4 6" id="KW-0472">Membrane</keyword>
<dbReference type="EMBL" id="NSIT01000021">
    <property type="protein sequence ID" value="PJE80346.1"/>
    <property type="molecule type" value="Genomic_DNA"/>
</dbReference>
<dbReference type="PANTHER" id="PTHR33446:SF2">
    <property type="entry name" value="PROTEIN TONB"/>
    <property type="match status" value="1"/>
</dbReference>
<comment type="caution">
    <text evidence="7">The sequence shown here is derived from an EMBL/GenBank/DDBJ whole genome shotgun (WGS) entry which is preliminary data.</text>
</comment>
<dbReference type="GO" id="GO:0019534">
    <property type="term" value="F:toxin transmembrane transporter activity"/>
    <property type="evidence" value="ECO:0007669"/>
    <property type="project" value="InterPro"/>
</dbReference>
<feature type="transmembrane region" description="Helical" evidence="6">
    <location>
        <begin position="30"/>
        <end position="51"/>
    </location>
</feature>
<reference evidence="7" key="1">
    <citation type="journal article" date="2017" name="Appl. Environ. Microbiol.">
        <title>Molecular characterization of an Endozoicomonas-like organism causing infection in king scallop Pecten maximus L.</title>
        <authorList>
            <person name="Cano I."/>
            <person name="van Aerle R."/>
            <person name="Ross S."/>
            <person name="Verner-Jeffreys D.W."/>
            <person name="Paley R.K."/>
            <person name="Rimmer G."/>
            <person name="Ryder D."/>
            <person name="Hooper P."/>
            <person name="Stone D."/>
            <person name="Feist S.W."/>
        </authorList>
    </citation>
    <scope>NUCLEOTIDE SEQUENCE</scope>
</reference>
<dbReference type="GO" id="GO:0031992">
    <property type="term" value="F:energy transducer activity"/>
    <property type="evidence" value="ECO:0007669"/>
    <property type="project" value="TreeGrafter"/>
</dbReference>
<dbReference type="InterPro" id="IPR006260">
    <property type="entry name" value="TonB/TolA_C"/>
</dbReference>
<accession>A0A2H9TAS1</accession>
<dbReference type="InterPro" id="IPR014161">
    <property type="entry name" value="Tol-Pal_TolA"/>
</dbReference>
<dbReference type="GO" id="GO:0043213">
    <property type="term" value="P:bacteriocin transport"/>
    <property type="evidence" value="ECO:0007669"/>
    <property type="project" value="InterPro"/>
</dbReference>
<proteinExistence type="predicted"/>
<dbReference type="SUPFAM" id="SSF74653">
    <property type="entry name" value="TolA/TonB C-terminal domain"/>
    <property type="match status" value="1"/>
</dbReference>
<keyword evidence="2 6" id="KW-0812">Transmembrane</keyword>
<evidence type="ECO:0000256" key="1">
    <source>
        <dbReference type="ARBA" id="ARBA00004167"/>
    </source>
</evidence>
<evidence type="ECO:0000256" key="2">
    <source>
        <dbReference type="ARBA" id="ARBA00022692"/>
    </source>
</evidence>
<evidence type="ECO:0000256" key="5">
    <source>
        <dbReference type="SAM" id="MobiDB-lite"/>
    </source>
</evidence>
<gene>
    <name evidence="7" type="ORF">CI610_00679</name>
</gene>
<evidence type="ECO:0000313" key="7">
    <source>
        <dbReference type="EMBL" id="PJE80346.1"/>
    </source>
</evidence>
<comment type="subcellular location">
    <subcellularLocation>
        <location evidence="1">Membrane</location>
        <topology evidence="1">Single-pass membrane protein</topology>
    </subcellularLocation>
</comment>
<feature type="region of interest" description="Disordered" evidence="5">
    <location>
        <begin position="107"/>
        <end position="143"/>
    </location>
</feature>
<protein>
    <recommendedName>
        <fullName evidence="8">TolA protein</fullName>
    </recommendedName>
</protein>
<dbReference type="NCBIfam" id="TIGR02794">
    <property type="entry name" value="tolA_full"/>
    <property type="match status" value="1"/>
</dbReference>
<dbReference type="Pfam" id="PF13103">
    <property type="entry name" value="TonB_2"/>
    <property type="match status" value="1"/>
</dbReference>
<keyword evidence="3 6" id="KW-1133">Transmembrane helix</keyword>
<evidence type="ECO:0008006" key="8">
    <source>
        <dbReference type="Google" id="ProtNLM"/>
    </source>
</evidence>
<evidence type="ECO:0000256" key="6">
    <source>
        <dbReference type="SAM" id="Phobius"/>
    </source>
</evidence>
<organism evidence="7">
    <name type="scientific">invertebrate metagenome</name>
    <dbReference type="NCBI Taxonomy" id="1711999"/>
    <lineage>
        <taxon>unclassified sequences</taxon>
        <taxon>metagenomes</taxon>
        <taxon>organismal metagenomes</taxon>
    </lineage>
</organism>
<dbReference type="GO" id="GO:0098797">
    <property type="term" value="C:plasma membrane protein complex"/>
    <property type="evidence" value="ECO:0007669"/>
    <property type="project" value="TreeGrafter"/>
</dbReference>